<dbReference type="PANTHER" id="PTHR43794">
    <property type="entry name" value="AMINOHYDROLASE SSNA-RELATED"/>
    <property type="match status" value="1"/>
</dbReference>
<reference evidence="7 8" key="1">
    <citation type="submission" date="2016-10" db="EMBL/GenBank/DDBJ databases">
        <authorList>
            <person name="de Groot N.N."/>
        </authorList>
    </citation>
    <scope>NUCLEOTIDE SEQUENCE [LARGE SCALE GENOMIC DNA]</scope>
    <source>
        <strain evidence="7 8">Nv1</strain>
    </source>
</reference>
<feature type="binding site" evidence="5">
    <location>
        <position position="74"/>
    </location>
    <ligand>
        <name>Zn(2+)</name>
        <dbReference type="ChEBI" id="CHEBI:29105"/>
    </ligand>
</feature>
<dbReference type="InterPro" id="IPR032466">
    <property type="entry name" value="Metal_Hydrolase"/>
</dbReference>
<protein>
    <recommendedName>
        <fullName evidence="5">5-methylthioadenosine/S-adenosylhomocysteine deaminase</fullName>
        <shortName evidence="5">MTA/SAH deaminase</shortName>
        <ecNumber evidence="5">3.5.4.28</ecNumber>
        <ecNumber evidence="5">3.5.4.31</ecNumber>
    </recommendedName>
</protein>
<evidence type="ECO:0000256" key="1">
    <source>
        <dbReference type="ARBA" id="ARBA00006745"/>
    </source>
</evidence>
<dbReference type="RefSeq" id="WP_090827894.1">
    <property type="nucleotide sequence ID" value="NZ_FOBH01000003.1"/>
</dbReference>
<dbReference type="EMBL" id="FOBH01000003">
    <property type="protein sequence ID" value="SEK80717.1"/>
    <property type="molecule type" value="Genomic_DNA"/>
</dbReference>
<feature type="binding site" evidence="5">
    <location>
        <position position="221"/>
    </location>
    <ligand>
        <name>Zn(2+)</name>
        <dbReference type="ChEBI" id="CHEBI:29105"/>
    </ligand>
</feature>
<evidence type="ECO:0000259" key="6">
    <source>
        <dbReference type="Pfam" id="PF01979"/>
    </source>
</evidence>
<evidence type="ECO:0000313" key="7">
    <source>
        <dbReference type="EMBL" id="SEK80717.1"/>
    </source>
</evidence>
<dbReference type="STRING" id="1233.SAMN05216387_10376"/>
<evidence type="ECO:0000256" key="3">
    <source>
        <dbReference type="ARBA" id="ARBA00022801"/>
    </source>
</evidence>
<comment type="similarity">
    <text evidence="5">Belongs to the metallo-dependent hydrolases superfamily. MTA/SAH deaminase family.</text>
</comment>
<dbReference type="GO" id="GO:0046872">
    <property type="term" value="F:metal ion binding"/>
    <property type="evidence" value="ECO:0007669"/>
    <property type="project" value="UniProtKB-KW"/>
</dbReference>
<dbReference type="GO" id="GO:0090614">
    <property type="term" value="F:5'-methylthioadenosine deaminase activity"/>
    <property type="evidence" value="ECO:0007669"/>
    <property type="project" value="UniProtKB-UniRule"/>
</dbReference>
<keyword evidence="3 5" id="KW-0378">Hydrolase</keyword>
<dbReference type="InterPro" id="IPR011059">
    <property type="entry name" value="Metal-dep_hydrolase_composite"/>
</dbReference>
<accession>A0A1H7K472</accession>
<comment type="cofactor">
    <cofactor evidence="5">
        <name>Zn(2+)</name>
        <dbReference type="ChEBI" id="CHEBI:29105"/>
    </cofactor>
    <text evidence="5">Binds 1 zinc ion per subunit.</text>
</comment>
<comment type="catalytic activity">
    <reaction evidence="5">
        <text>S-methyl-5'-thioadenosine + H2O + H(+) = S-methyl-5'-thioinosine + NH4(+)</text>
        <dbReference type="Rhea" id="RHEA:25025"/>
        <dbReference type="ChEBI" id="CHEBI:15377"/>
        <dbReference type="ChEBI" id="CHEBI:15378"/>
        <dbReference type="ChEBI" id="CHEBI:17509"/>
        <dbReference type="ChEBI" id="CHEBI:28938"/>
        <dbReference type="ChEBI" id="CHEBI:48595"/>
        <dbReference type="EC" id="3.5.4.31"/>
    </reaction>
</comment>
<name>A0A1H7K472_9PROT</name>
<evidence type="ECO:0000256" key="4">
    <source>
        <dbReference type="ARBA" id="ARBA00022833"/>
    </source>
</evidence>
<organism evidence="7 8">
    <name type="scientific">Nitrosovibrio tenuis</name>
    <dbReference type="NCBI Taxonomy" id="1233"/>
    <lineage>
        <taxon>Bacteria</taxon>
        <taxon>Pseudomonadati</taxon>
        <taxon>Pseudomonadota</taxon>
        <taxon>Betaproteobacteria</taxon>
        <taxon>Nitrosomonadales</taxon>
        <taxon>Nitrosomonadaceae</taxon>
        <taxon>Nitrosovibrio</taxon>
    </lineage>
</organism>
<dbReference type="OrthoDB" id="9807210at2"/>
<comment type="caution">
    <text evidence="5">Lacks conserved residue(s) required for the propagation of feature annotation.</text>
</comment>
<proteinExistence type="inferred from homology"/>
<dbReference type="Proteomes" id="UP000198620">
    <property type="component" value="Unassembled WGS sequence"/>
</dbReference>
<dbReference type="FunFam" id="3.20.20.140:FF:000014">
    <property type="entry name" value="5-methylthioadenosine/S-adenosylhomocysteine deaminase"/>
    <property type="match status" value="1"/>
</dbReference>
<evidence type="ECO:0000256" key="2">
    <source>
        <dbReference type="ARBA" id="ARBA00022723"/>
    </source>
</evidence>
<dbReference type="PANTHER" id="PTHR43794:SF11">
    <property type="entry name" value="AMIDOHYDROLASE-RELATED DOMAIN-CONTAINING PROTEIN"/>
    <property type="match status" value="1"/>
</dbReference>
<dbReference type="GO" id="GO:0050270">
    <property type="term" value="F:S-adenosylhomocysteine deaminase activity"/>
    <property type="evidence" value="ECO:0007669"/>
    <property type="project" value="UniProtKB-UniRule"/>
</dbReference>
<feature type="binding site" evidence="5">
    <location>
        <position position="194"/>
    </location>
    <ligand>
        <name>substrate</name>
    </ligand>
</feature>
<dbReference type="InterPro" id="IPR023512">
    <property type="entry name" value="Deaminase_MtaD/DadD"/>
</dbReference>
<dbReference type="EC" id="3.5.4.28" evidence="5"/>
<evidence type="ECO:0000256" key="5">
    <source>
        <dbReference type="HAMAP-Rule" id="MF_01281"/>
    </source>
</evidence>
<dbReference type="AlphaFoldDB" id="A0A1H7K472"/>
<dbReference type="Gene3D" id="3.20.20.140">
    <property type="entry name" value="Metal-dependent hydrolases"/>
    <property type="match status" value="1"/>
</dbReference>
<dbReference type="SUPFAM" id="SSF51338">
    <property type="entry name" value="Composite domain of metallo-dependent hydrolases"/>
    <property type="match status" value="1"/>
</dbReference>
<dbReference type="Gene3D" id="2.30.40.10">
    <property type="entry name" value="Urease, subunit C, domain 1"/>
    <property type="match status" value="1"/>
</dbReference>
<comment type="function">
    <text evidence="5">Catalyzes the deamination of 5-methylthioadenosine and S-adenosyl-L-homocysteine into 5-methylthioinosine and S-inosyl-L-homocysteine, respectively. Is also able to deaminate adenosine.</text>
</comment>
<dbReference type="SUPFAM" id="SSF51556">
    <property type="entry name" value="Metallo-dependent hydrolases"/>
    <property type="match status" value="1"/>
</dbReference>
<feature type="domain" description="Amidohydrolase-related" evidence="6">
    <location>
        <begin position="63"/>
        <end position="412"/>
    </location>
</feature>
<gene>
    <name evidence="5" type="primary">mtaD</name>
    <name evidence="7" type="ORF">SAMN05216387_10376</name>
</gene>
<keyword evidence="8" id="KW-1185">Reference proteome</keyword>
<dbReference type="InterPro" id="IPR050287">
    <property type="entry name" value="MTA/SAH_deaminase"/>
</dbReference>
<feature type="binding site" evidence="5">
    <location>
        <position position="224"/>
    </location>
    <ligand>
        <name>substrate</name>
    </ligand>
</feature>
<feature type="binding site" evidence="5">
    <location>
        <position position="309"/>
    </location>
    <ligand>
        <name>Zn(2+)</name>
        <dbReference type="ChEBI" id="CHEBI:29105"/>
    </ligand>
</feature>
<dbReference type="Pfam" id="PF01979">
    <property type="entry name" value="Amidohydro_1"/>
    <property type="match status" value="1"/>
</dbReference>
<dbReference type="CDD" id="cd01298">
    <property type="entry name" value="ATZ_TRZ_like"/>
    <property type="match status" value="1"/>
</dbReference>
<keyword evidence="4 5" id="KW-0862">Zinc</keyword>
<dbReference type="InterPro" id="IPR006680">
    <property type="entry name" value="Amidohydro-rel"/>
</dbReference>
<keyword evidence="2 5" id="KW-0479">Metal-binding</keyword>
<dbReference type="EC" id="3.5.4.31" evidence="5"/>
<sequence>MNDPVKIDTLLEARWIIPVEPAGLVLRNHAIAIDQGMIRAIMPSTEAHARFSANERIVLGNHVLIPGLVNLHIHAAMSLMRGLADDLPLMDWLNKYIWPAETRHVDSGFVFDGTRLACAEMLKGGITTFNDMYFFPEASVRAVLESGMRAAIGMIAIDLPTAYASDADDYLAKGLALRDEFNPHSLLSFCFAPHAPYTVSDKSLANVLTYAEQLDLPIHIHLHETGDEIADSLKASGMRPIERLHKLGLLSPNLIAVHMAHLTGGEIELMAQQGCSVAHCPSSNLKLASGLAPVVSLLSAGVNVGLGTDGAASNNRLDMFEEMRFAALLAKGQSGRAHALPAWQALQMATLNGARALGLGALTGSLVPGKTADITAVDFSSLELAPCYDPISHLVYVAGREHVSHVWVNGRMLLDNGELTTLDERELLHGAQRWQERMTPNEGQETKVIE</sequence>
<comment type="catalytic activity">
    <reaction evidence="5">
        <text>S-adenosyl-L-homocysteine + H2O + H(+) = S-inosyl-L-homocysteine + NH4(+)</text>
        <dbReference type="Rhea" id="RHEA:20716"/>
        <dbReference type="ChEBI" id="CHEBI:15377"/>
        <dbReference type="ChEBI" id="CHEBI:15378"/>
        <dbReference type="ChEBI" id="CHEBI:28938"/>
        <dbReference type="ChEBI" id="CHEBI:57856"/>
        <dbReference type="ChEBI" id="CHEBI:57985"/>
        <dbReference type="EC" id="3.5.4.28"/>
    </reaction>
</comment>
<feature type="binding site" evidence="5">
    <location>
        <position position="309"/>
    </location>
    <ligand>
        <name>substrate</name>
    </ligand>
</feature>
<feature type="binding site" evidence="5">
    <location>
        <position position="101"/>
    </location>
    <ligand>
        <name>substrate</name>
    </ligand>
</feature>
<dbReference type="HAMAP" id="MF_01281">
    <property type="entry name" value="MTA_SAH_deamin"/>
    <property type="match status" value="1"/>
</dbReference>
<dbReference type="NCBIfam" id="NF006549">
    <property type="entry name" value="PRK09045.1"/>
    <property type="match status" value="1"/>
</dbReference>
<evidence type="ECO:0000313" key="8">
    <source>
        <dbReference type="Proteomes" id="UP000198620"/>
    </source>
</evidence>
<comment type="similarity">
    <text evidence="1">Belongs to the metallo-dependent hydrolases superfamily. ATZ/TRZ family.</text>
</comment>
<feature type="binding site" evidence="5">
    <location>
        <position position="72"/>
    </location>
    <ligand>
        <name>Zn(2+)</name>
        <dbReference type="ChEBI" id="CHEBI:29105"/>
    </ligand>
</feature>